<dbReference type="GO" id="GO:0070181">
    <property type="term" value="F:small ribosomal subunit rRNA binding"/>
    <property type="evidence" value="ECO:0007669"/>
    <property type="project" value="TreeGrafter"/>
</dbReference>
<dbReference type="GO" id="GO:0006412">
    <property type="term" value="P:translation"/>
    <property type="evidence" value="ECO:0007669"/>
    <property type="project" value="UniProtKB-UniRule"/>
</dbReference>
<keyword evidence="10" id="KW-1185">Reference proteome</keyword>
<dbReference type="Proteomes" id="UP000056109">
    <property type="component" value="Chromosome I"/>
</dbReference>
<evidence type="ECO:0000256" key="2">
    <source>
        <dbReference type="ARBA" id="ARBA00007634"/>
    </source>
</evidence>
<dbReference type="EMBL" id="LN606600">
    <property type="protein sequence ID" value="CEF42840.1"/>
    <property type="molecule type" value="Genomic_DNA"/>
</dbReference>
<keyword evidence="6 8" id="KW-0687">Ribonucleoprotein</keyword>
<protein>
    <recommendedName>
        <fullName evidence="7 8">Small ribosomal subunit protein bS20</fullName>
    </recommendedName>
</protein>
<organism evidence="9 10">
    <name type="scientific">Acetobacter senegalensis</name>
    <dbReference type="NCBI Taxonomy" id="446692"/>
    <lineage>
        <taxon>Bacteria</taxon>
        <taxon>Pseudomonadati</taxon>
        <taxon>Pseudomonadota</taxon>
        <taxon>Alphaproteobacteria</taxon>
        <taxon>Acetobacterales</taxon>
        <taxon>Acetobacteraceae</taxon>
        <taxon>Acetobacter</taxon>
    </lineage>
</organism>
<dbReference type="PANTHER" id="PTHR33398:SF1">
    <property type="entry name" value="SMALL RIBOSOMAL SUBUNIT PROTEIN BS20C"/>
    <property type="match status" value="1"/>
</dbReference>
<evidence type="ECO:0000256" key="8">
    <source>
        <dbReference type="HAMAP-Rule" id="MF_00500"/>
    </source>
</evidence>
<dbReference type="PANTHER" id="PTHR33398">
    <property type="entry name" value="30S RIBOSOMAL PROTEIN S20"/>
    <property type="match status" value="1"/>
</dbReference>
<keyword evidence="5 8" id="KW-0689">Ribosomal protein</keyword>
<dbReference type="GO" id="GO:0015935">
    <property type="term" value="C:small ribosomal subunit"/>
    <property type="evidence" value="ECO:0007669"/>
    <property type="project" value="TreeGrafter"/>
</dbReference>
<reference evidence="10" key="1">
    <citation type="submission" date="2014-09" db="EMBL/GenBank/DDBJ databases">
        <authorList>
            <person name="Illeghems K.G."/>
        </authorList>
    </citation>
    <scope>NUCLEOTIDE SEQUENCE [LARGE SCALE GENOMIC DNA]</scope>
    <source>
        <strain evidence="10">108B</strain>
    </source>
</reference>
<dbReference type="GO" id="GO:0003735">
    <property type="term" value="F:structural constituent of ribosome"/>
    <property type="evidence" value="ECO:0007669"/>
    <property type="project" value="InterPro"/>
</dbReference>
<keyword evidence="4 8" id="KW-0694">RNA-binding</keyword>
<dbReference type="InterPro" id="IPR036510">
    <property type="entry name" value="Ribosomal_bS20_sf"/>
</dbReference>
<accession>A0A0U5F4L9</accession>
<comment type="function">
    <text evidence="1 8">Binds directly to 16S ribosomal RNA.</text>
</comment>
<evidence type="ECO:0000313" key="9">
    <source>
        <dbReference type="EMBL" id="CEF42840.1"/>
    </source>
</evidence>
<sequence length="123" mass="13735">MTAPTSLDYSTATLLADVVLPRRRSFFVLDRIEHMANIASARKRIRQTAKRTARNTARKSRMRTFIKKVETAIAAGNQEEAREALRLAQPEIQRAATKGVVHHNTVARKISRLSARVKALASA</sequence>
<evidence type="ECO:0000256" key="5">
    <source>
        <dbReference type="ARBA" id="ARBA00022980"/>
    </source>
</evidence>
<keyword evidence="3 8" id="KW-0699">rRNA-binding</keyword>
<proteinExistence type="inferred from homology"/>
<dbReference type="AlphaFoldDB" id="A0A0U5F4L9"/>
<comment type="similarity">
    <text evidence="2 8">Belongs to the bacterial ribosomal protein bS20 family.</text>
</comment>
<dbReference type="FunFam" id="1.20.58.110:FF:000001">
    <property type="entry name" value="30S ribosomal protein S20"/>
    <property type="match status" value="1"/>
</dbReference>
<dbReference type="PATRIC" id="fig|446692.3.peg.3840"/>
<dbReference type="InterPro" id="IPR002583">
    <property type="entry name" value="Ribosomal_bS20"/>
</dbReference>
<dbReference type="KEGG" id="asz:ASN_3615"/>
<dbReference type="NCBIfam" id="TIGR00029">
    <property type="entry name" value="S20"/>
    <property type="match status" value="1"/>
</dbReference>
<dbReference type="SUPFAM" id="SSF46992">
    <property type="entry name" value="Ribosomal protein S20"/>
    <property type="match status" value="1"/>
</dbReference>
<name>A0A0U5F4L9_9PROT</name>
<evidence type="ECO:0000256" key="1">
    <source>
        <dbReference type="ARBA" id="ARBA00003134"/>
    </source>
</evidence>
<evidence type="ECO:0000256" key="3">
    <source>
        <dbReference type="ARBA" id="ARBA00022730"/>
    </source>
</evidence>
<evidence type="ECO:0000313" key="10">
    <source>
        <dbReference type="Proteomes" id="UP000056109"/>
    </source>
</evidence>
<dbReference type="Gene3D" id="1.20.58.110">
    <property type="entry name" value="Ribosomal protein S20"/>
    <property type="match status" value="1"/>
</dbReference>
<evidence type="ECO:0000256" key="6">
    <source>
        <dbReference type="ARBA" id="ARBA00023274"/>
    </source>
</evidence>
<dbReference type="Pfam" id="PF01649">
    <property type="entry name" value="Ribosomal_S20p"/>
    <property type="match status" value="1"/>
</dbReference>
<evidence type="ECO:0000256" key="7">
    <source>
        <dbReference type="ARBA" id="ARBA00035136"/>
    </source>
</evidence>
<evidence type="ECO:0000256" key="4">
    <source>
        <dbReference type="ARBA" id="ARBA00022884"/>
    </source>
</evidence>
<gene>
    <name evidence="8 9" type="primary">rpsT</name>
    <name evidence="9" type="ORF">ASN_3615</name>
</gene>
<dbReference type="HAMAP" id="MF_00500">
    <property type="entry name" value="Ribosomal_bS20"/>
    <property type="match status" value="1"/>
</dbReference>